<reference evidence="2 3" key="1">
    <citation type="submission" date="2018-12" db="EMBL/GenBank/DDBJ databases">
        <title>Genome sequence and assembly of Colletotrichum trifolii.</title>
        <authorList>
            <person name="Gan P."/>
            <person name="Shirasu K."/>
        </authorList>
    </citation>
    <scope>NUCLEOTIDE SEQUENCE [LARGE SCALE GENOMIC DNA]</scope>
    <source>
        <strain evidence="2 3">543-2</strain>
    </source>
</reference>
<protein>
    <submittedName>
        <fullName evidence="2">Uncharacterized protein</fullName>
    </submittedName>
</protein>
<evidence type="ECO:0000313" key="3">
    <source>
        <dbReference type="Proteomes" id="UP000295703"/>
    </source>
</evidence>
<name>A0A4R8RLQ8_COLTR</name>
<dbReference type="Proteomes" id="UP000295703">
    <property type="component" value="Unassembled WGS sequence"/>
</dbReference>
<proteinExistence type="predicted"/>
<dbReference type="AlphaFoldDB" id="A0A4R8RLQ8"/>
<organism evidence="2 3">
    <name type="scientific">Colletotrichum trifolii</name>
    <dbReference type="NCBI Taxonomy" id="5466"/>
    <lineage>
        <taxon>Eukaryota</taxon>
        <taxon>Fungi</taxon>
        <taxon>Dikarya</taxon>
        <taxon>Ascomycota</taxon>
        <taxon>Pezizomycotina</taxon>
        <taxon>Sordariomycetes</taxon>
        <taxon>Hypocreomycetidae</taxon>
        <taxon>Glomerellales</taxon>
        <taxon>Glomerellaceae</taxon>
        <taxon>Colletotrichum</taxon>
        <taxon>Colletotrichum orbiculare species complex</taxon>
    </lineage>
</organism>
<keyword evidence="1" id="KW-0812">Transmembrane</keyword>
<keyword evidence="1" id="KW-0472">Membrane</keyword>
<keyword evidence="3" id="KW-1185">Reference proteome</keyword>
<evidence type="ECO:0000313" key="2">
    <source>
        <dbReference type="EMBL" id="TDZ58458.1"/>
    </source>
</evidence>
<keyword evidence="1" id="KW-1133">Transmembrane helix</keyword>
<comment type="caution">
    <text evidence="2">The sequence shown here is derived from an EMBL/GenBank/DDBJ whole genome shotgun (WGS) entry which is preliminary data.</text>
</comment>
<dbReference type="EMBL" id="RYZW01000044">
    <property type="protein sequence ID" value="TDZ58458.1"/>
    <property type="molecule type" value="Genomic_DNA"/>
</dbReference>
<sequence>MAVAYPFGGTFGLTLMTTIFNNMAGIGSDSPLRNFTTLANLSAEQWAVITHDAKMGVVWAHVAICPFMIMCTVFAAFLGTVYIGNAEEGDDERRNAIYEGVYLLKFLRKGHADEGVSRRQRESGETPLLWK</sequence>
<evidence type="ECO:0000256" key="1">
    <source>
        <dbReference type="SAM" id="Phobius"/>
    </source>
</evidence>
<accession>A0A4R8RLQ8</accession>
<feature type="transmembrane region" description="Helical" evidence="1">
    <location>
        <begin position="58"/>
        <end position="84"/>
    </location>
</feature>
<gene>
    <name evidence="2" type="ORF">CTRI78_v005402</name>
</gene>